<feature type="compositionally biased region" description="Polar residues" evidence="4">
    <location>
        <begin position="448"/>
        <end position="461"/>
    </location>
</feature>
<feature type="region of interest" description="Disordered" evidence="4">
    <location>
        <begin position="417"/>
        <end position="461"/>
    </location>
</feature>
<dbReference type="Proteomes" id="UP001213623">
    <property type="component" value="Chromosome 4"/>
</dbReference>
<dbReference type="PANTHER" id="PTHR11808:SF35">
    <property type="entry name" value="CYSTATHIONINE GAMMA-SYNTHASE (AFU_ORTHOLOGUE AFUA_7G01590)"/>
    <property type="match status" value="1"/>
</dbReference>
<accession>A0AAF0J2S6</accession>
<evidence type="ECO:0000256" key="2">
    <source>
        <dbReference type="ARBA" id="ARBA00022898"/>
    </source>
</evidence>
<feature type="compositionally biased region" description="Low complexity" evidence="4">
    <location>
        <begin position="430"/>
        <end position="447"/>
    </location>
</feature>
<dbReference type="SUPFAM" id="SSF53383">
    <property type="entry name" value="PLP-dependent transferases"/>
    <property type="match status" value="1"/>
</dbReference>
<keyword evidence="5" id="KW-1133">Transmembrane helix</keyword>
<comment type="similarity">
    <text evidence="3">Belongs to the trans-sulfuration enzymes family.</text>
</comment>
<dbReference type="InterPro" id="IPR015421">
    <property type="entry name" value="PyrdxlP-dep_Trfase_major"/>
</dbReference>
<feature type="transmembrane region" description="Helical" evidence="5">
    <location>
        <begin position="565"/>
        <end position="583"/>
    </location>
</feature>
<sequence length="584" mass="63575">MTNSLPKPQLHTVAIHADQPNHEEQPTHPAAPSISMSTTFRHPHPDSELAKNTHGMEHPDNPSLHVYSRYTQETRIRAEKVISQMMNGHALLYSSGLSAAASALDFYLPSVIAIRRGYFGVHAVIQKYCAGRNVQVIDLDEEYPTPKGVPANGSSTLRHGTMMVWLECPLNPTGEARDLEHYAKRAHAAKGYLVVDATLAPPPLQDPFRHGADMVMHSATKYFGGHSDLLMGVLALKEYDQFKVLWEERSVNGRVPGNLETYLLLRSLRTMPLRVLRQTETATKLVQFLHSLTPSKQADSSVPTKITNGSVVKQVWHSSLQPRAPFDEELDDTAKENHAFDPRHQLPHGGSPTFGLLMSNEKFAKYLSHYLTYFIRAVSSPGLDPRVVRISVGLEDVDDLIADLVAAMTRLGRLAENPNAPLMPRAANVTSAPPSSGGSNAPTSTASNQIEHTGSASQGATATISADTAQGTCVMGNDLDGNQQASWTDSIVTSCCTGEKTTSCWYRIQAKVDAKDACLIPVCADLNTNDPDKMAGFRPLSGTNGEGKYQNIFPILFLSSGLKTAIPFLLFIIAPIGTSLVLLL</sequence>
<evidence type="ECO:0000256" key="1">
    <source>
        <dbReference type="ARBA" id="ARBA00001933"/>
    </source>
</evidence>
<dbReference type="EC" id="2.5.1.48" evidence="6"/>
<evidence type="ECO:0000313" key="7">
    <source>
        <dbReference type="Proteomes" id="UP001213623"/>
    </source>
</evidence>
<comment type="cofactor">
    <cofactor evidence="1 3">
        <name>pyridoxal 5'-phosphate</name>
        <dbReference type="ChEBI" id="CHEBI:597326"/>
    </cofactor>
</comment>
<dbReference type="EMBL" id="CP119895">
    <property type="protein sequence ID" value="WFD27307.1"/>
    <property type="molecule type" value="Genomic_DNA"/>
</dbReference>
<reference evidence="6" key="1">
    <citation type="submission" date="2023-03" db="EMBL/GenBank/DDBJ databases">
        <title>Mating type loci evolution in Malassezia.</title>
        <authorList>
            <person name="Coelho M.A."/>
        </authorList>
    </citation>
    <scope>NUCLEOTIDE SEQUENCE</scope>
    <source>
        <strain evidence="6">CBS 9557</strain>
    </source>
</reference>
<evidence type="ECO:0000313" key="6">
    <source>
        <dbReference type="EMBL" id="WFD27307.1"/>
    </source>
</evidence>
<keyword evidence="2 3" id="KW-0663">Pyridoxal phosphate</keyword>
<dbReference type="Gene3D" id="3.90.1150.10">
    <property type="entry name" value="Aspartate Aminotransferase, domain 1"/>
    <property type="match status" value="1"/>
</dbReference>
<dbReference type="Gene3D" id="3.40.640.10">
    <property type="entry name" value="Type I PLP-dependent aspartate aminotransferase-like (Major domain)"/>
    <property type="match status" value="1"/>
</dbReference>
<dbReference type="PROSITE" id="PS00868">
    <property type="entry name" value="CYS_MET_METAB_PP"/>
    <property type="match status" value="1"/>
</dbReference>
<dbReference type="GO" id="GO:0030170">
    <property type="term" value="F:pyridoxal phosphate binding"/>
    <property type="evidence" value="ECO:0007669"/>
    <property type="project" value="InterPro"/>
</dbReference>
<evidence type="ECO:0000256" key="4">
    <source>
        <dbReference type="SAM" id="MobiDB-lite"/>
    </source>
</evidence>
<gene>
    <name evidence="6" type="ORF">MNAN1_002303</name>
</gene>
<keyword evidence="5" id="KW-0812">Transmembrane</keyword>
<keyword evidence="7" id="KW-1185">Reference proteome</keyword>
<evidence type="ECO:0000256" key="5">
    <source>
        <dbReference type="SAM" id="Phobius"/>
    </source>
</evidence>
<keyword evidence="5" id="KW-0472">Membrane</keyword>
<dbReference type="AlphaFoldDB" id="A0AAF0J2S6"/>
<dbReference type="GO" id="GO:0019346">
    <property type="term" value="P:transsulfuration"/>
    <property type="evidence" value="ECO:0007669"/>
    <property type="project" value="InterPro"/>
</dbReference>
<protein>
    <submittedName>
        <fullName evidence="6">Cystathionine gamma-synthase</fullName>
        <ecNumber evidence="6">2.5.1.48</ecNumber>
    </submittedName>
</protein>
<proteinExistence type="inferred from homology"/>
<evidence type="ECO:0000256" key="3">
    <source>
        <dbReference type="RuleBase" id="RU362118"/>
    </source>
</evidence>
<keyword evidence="6" id="KW-0808">Transferase</keyword>
<feature type="compositionally biased region" description="Basic and acidic residues" evidence="4">
    <location>
        <begin position="43"/>
        <end position="60"/>
    </location>
</feature>
<dbReference type="PANTHER" id="PTHR11808">
    <property type="entry name" value="TRANS-SULFURATION ENZYME FAMILY MEMBER"/>
    <property type="match status" value="1"/>
</dbReference>
<dbReference type="InterPro" id="IPR015422">
    <property type="entry name" value="PyrdxlP-dep_Trfase_small"/>
</dbReference>
<organism evidence="6 7">
    <name type="scientific">Malassezia nana</name>
    <dbReference type="NCBI Taxonomy" id="180528"/>
    <lineage>
        <taxon>Eukaryota</taxon>
        <taxon>Fungi</taxon>
        <taxon>Dikarya</taxon>
        <taxon>Basidiomycota</taxon>
        <taxon>Ustilaginomycotina</taxon>
        <taxon>Malasseziomycetes</taxon>
        <taxon>Malasseziales</taxon>
        <taxon>Malasseziaceae</taxon>
        <taxon>Malassezia</taxon>
    </lineage>
</organism>
<dbReference type="InterPro" id="IPR015424">
    <property type="entry name" value="PyrdxlP-dep_Trfase"/>
</dbReference>
<dbReference type="GO" id="GO:0003962">
    <property type="term" value="F:cystathionine gamma-synthase activity"/>
    <property type="evidence" value="ECO:0007669"/>
    <property type="project" value="UniProtKB-EC"/>
</dbReference>
<dbReference type="Pfam" id="PF01053">
    <property type="entry name" value="Cys_Met_Meta_PP"/>
    <property type="match status" value="1"/>
</dbReference>
<dbReference type="GO" id="GO:0016846">
    <property type="term" value="F:carbon-sulfur lyase activity"/>
    <property type="evidence" value="ECO:0007669"/>
    <property type="project" value="TreeGrafter"/>
</dbReference>
<dbReference type="InterPro" id="IPR000277">
    <property type="entry name" value="Cys/Met-Metab_PyrdxlP-dep_enz"/>
</dbReference>
<dbReference type="GO" id="GO:0005737">
    <property type="term" value="C:cytoplasm"/>
    <property type="evidence" value="ECO:0007669"/>
    <property type="project" value="TreeGrafter"/>
</dbReference>
<feature type="region of interest" description="Disordered" evidence="4">
    <location>
        <begin position="19"/>
        <end position="64"/>
    </location>
</feature>
<name>A0AAF0J2S6_9BASI</name>
<dbReference type="InterPro" id="IPR054542">
    <property type="entry name" value="Cys_met_metab_PP"/>
</dbReference>